<dbReference type="EMBL" id="ML977310">
    <property type="protein sequence ID" value="KAF2123146.1"/>
    <property type="molecule type" value="Genomic_DNA"/>
</dbReference>
<dbReference type="Proteomes" id="UP000799770">
    <property type="component" value="Unassembled WGS sequence"/>
</dbReference>
<organism evidence="3 4">
    <name type="scientific">Lophiotrema nucula</name>
    <dbReference type="NCBI Taxonomy" id="690887"/>
    <lineage>
        <taxon>Eukaryota</taxon>
        <taxon>Fungi</taxon>
        <taxon>Dikarya</taxon>
        <taxon>Ascomycota</taxon>
        <taxon>Pezizomycotina</taxon>
        <taxon>Dothideomycetes</taxon>
        <taxon>Pleosporomycetidae</taxon>
        <taxon>Pleosporales</taxon>
        <taxon>Lophiotremataceae</taxon>
        <taxon>Lophiotrema</taxon>
    </lineage>
</organism>
<protein>
    <recommendedName>
        <fullName evidence="2">DUF7730 domain-containing protein</fullName>
    </recommendedName>
</protein>
<sequence length="316" mass="37116">MKRRLRQCLPSIRWVPHDIPTEASSQSQAQSQTQSHRPIFHILSTTSKETKDPNAPKVHRRKSTLSIPSEPDEELDARTNLQSQSIFFAKLPFEIRMMVYEYVMGEETIHLTLGSKARFGHFLCDQEESLECGCRVLVGGRKGYRRFEHWILGSLVVCRRMYTEAIPLLYAPHTFSLLHPTHLLYLPTRLPLPRIDTIRTLRLRWSIRALPYLRRGASKKYAYPEDTSNWQRGWQILANMKSLRDLYVVLIDPTPGSTWESRWLDLEEQLIQDVKAVVKPRWFELMLPYESCDTDWDMGESRVVLRKPYDENETEE</sequence>
<dbReference type="PANTHER" id="PTHR38790:SF9">
    <property type="entry name" value="F-BOX DOMAIN-CONTAINING PROTEIN"/>
    <property type="match status" value="1"/>
</dbReference>
<feature type="region of interest" description="Disordered" evidence="1">
    <location>
        <begin position="44"/>
        <end position="76"/>
    </location>
</feature>
<dbReference type="AlphaFoldDB" id="A0A6A5ZV23"/>
<feature type="domain" description="DUF7730" evidence="2">
    <location>
        <begin position="82"/>
        <end position="308"/>
    </location>
</feature>
<gene>
    <name evidence="3" type="ORF">BDV96DRAFT_481341</name>
</gene>
<name>A0A6A5ZV23_9PLEO</name>
<dbReference type="InterPro" id="IPR056632">
    <property type="entry name" value="DUF7730"/>
</dbReference>
<dbReference type="OrthoDB" id="4757095at2759"/>
<accession>A0A6A5ZV23</accession>
<proteinExistence type="predicted"/>
<feature type="region of interest" description="Disordered" evidence="1">
    <location>
        <begin position="17"/>
        <end position="36"/>
    </location>
</feature>
<reference evidence="3" key="1">
    <citation type="journal article" date="2020" name="Stud. Mycol.">
        <title>101 Dothideomycetes genomes: a test case for predicting lifestyles and emergence of pathogens.</title>
        <authorList>
            <person name="Haridas S."/>
            <person name="Albert R."/>
            <person name="Binder M."/>
            <person name="Bloem J."/>
            <person name="Labutti K."/>
            <person name="Salamov A."/>
            <person name="Andreopoulos B."/>
            <person name="Baker S."/>
            <person name="Barry K."/>
            <person name="Bills G."/>
            <person name="Bluhm B."/>
            <person name="Cannon C."/>
            <person name="Castanera R."/>
            <person name="Culley D."/>
            <person name="Daum C."/>
            <person name="Ezra D."/>
            <person name="Gonzalez J."/>
            <person name="Henrissat B."/>
            <person name="Kuo A."/>
            <person name="Liang C."/>
            <person name="Lipzen A."/>
            <person name="Lutzoni F."/>
            <person name="Magnuson J."/>
            <person name="Mondo S."/>
            <person name="Nolan M."/>
            <person name="Ohm R."/>
            <person name="Pangilinan J."/>
            <person name="Park H.-J."/>
            <person name="Ramirez L."/>
            <person name="Alfaro M."/>
            <person name="Sun H."/>
            <person name="Tritt A."/>
            <person name="Yoshinaga Y."/>
            <person name="Zwiers L.-H."/>
            <person name="Turgeon B."/>
            <person name="Goodwin S."/>
            <person name="Spatafora J."/>
            <person name="Crous P."/>
            <person name="Grigoriev I."/>
        </authorList>
    </citation>
    <scope>NUCLEOTIDE SEQUENCE</scope>
    <source>
        <strain evidence="3">CBS 627.86</strain>
    </source>
</reference>
<dbReference type="Pfam" id="PF24864">
    <property type="entry name" value="DUF7730"/>
    <property type="match status" value="1"/>
</dbReference>
<feature type="compositionally biased region" description="Low complexity" evidence="1">
    <location>
        <begin position="23"/>
        <end position="35"/>
    </location>
</feature>
<evidence type="ECO:0000256" key="1">
    <source>
        <dbReference type="SAM" id="MobiDB-lite"/>
    </source>
</evidence>
<dbReference type="PANTHER" id="PTHR38790">
    <property type="entry name" value="2EXR DOMAIN-CONTAINING PROTEIN-RELATED"/>
    <property type="match status" value="1"/>
</dbReference>
<keyword evidence="4" id="KW-1185">Reference proteome</keyword>
<evidence type="ECO:0000259" key="2">
    <source>
        <dbReference type="Pfam" id="PF24864"/>
    </source>
</evidence>
<evidence type="ECO:0000313" key="4">
    <source>
        <dbReference type="Proteomes" id="UP000799770"/>
    </source>
</evidence>
<evidence type="ECO:0000313" key="3">
    <source>
        <dbReference type="EMBL" id="KAF2123146.1"/>
    </source>
</evidence>